<dbReference type="OrthoDB" id="9803106at2"/>
<keyword evidence="3" id="KW-1185">Reference proteome</keyword>
<proteinExistence type="predicted"/>
<organism evidence="2 3">
    <name type="scientific">Thiospirochaeta perfilievii</name>
    <dbReference type="NCBI Taxonomy" id="252967"/>
    <lineage>
        <taxon>Bacteria</taxon>
        <taxon>Pseudomonadati</taxon>
        <taxon>Spirochaetota</taxon>
        <taxon>Spirochaetia</taxon>
        <taxon>Spirochaetales</taxon>
        <taxon>Spirochaetaceae</taxon>
        <taxon>Thiospirochaeta</taxon>
    </lineage>
</organism>
<accession>A0A5C1QJI0</accession>
<dbReference type="PANTHER" id="PTHR33933:SF1">
    <property type="entry name" value="PROTEIN ADENYLYLTRANSFERASE MNTA-RELATED"/>
    <property type="match status" value="1"/>
</dbReference>
<dbReference type="InterPro" id="IPR052548">
    <property type="entry name" value="Type_VII_TA_antitoxin"/>
</dbReference>
<protein>
    <submittedName>
        <fullName evidence="2">Nucleotidyltransferase domain-containing protein</fullName>
    </submittedName>
</protein>
<dbReference type="RefSeq" id="WP_149569548.1">
    <property type="nucleotide sequence ID" value="NZ_CP035807.1"/>
</dbReference>
<dbReference type="Pfam" id="PF18765">
    <property type="entry name" value="Polbeta"/>
    <property type="match status" value="1"/>
</dbReference>
<dbReference type="Gene3D" id="3.30.460.10">
    <property type="entry name" value="Beta Polymerase, domain 2"/>
    <property type="match status" value="1"/>
</dbReference>
<dbReference type="SUPFAM" id="SSF81301">
    <property type="entry name" value="Nucleotidyltransferase"/>
    <property type="match status" value="1"/>
</dbReference>
<reference evidence="2 3" key="2">
    <citation type="submission" date="2019-09" db="EMBL/GenBank/DDBJ databases">
        <title>Complete Genome Sequence and Methylome Analysis of free living Spirochaetas.</title>
        <authorList>
            <person name="Leshcheva N."/>
            <person name="Mikheeva N."/>
        </authorList>
    </citation>
    <scope>NUCLEOTIDE SEQUENCE [LARGE SCALE GENOMIC DNA]</scope>
    <source>
        <strain evidence="2 3">P</strain>
    </source>
</reference>
<dbReference type="PANTHER" id="PTHR33933">
    <property type="entry name" value="NUCLEOTIDYLTRANSFERASE"/>
    <property type="match status" value="1"/>
</dbReference>
<keyword evidence="2" id="KW-0808">Transferase</keyword>
<dbReference type="EMBL" id="CP035807">
    <property type="protein sequence ID" value="QEN06322.1"/>
    <property type="molecule type" value="Genomic_DNA"/>
</dbReference>
<feature type="domain" description="Polymerase beta nucleotidyltransferase" evidence="1">
    <location>
        <begin position="14"/>
        <end position="100"/>
    </location>
</feature>
<evidence type="ECO:0000313" key="3">
    <source>
        <dbReference type="Proteomes" id="UP000323824"/>
    </source>
</evidence>
<evidence type="ECO:0000259" key="1">
    <source>
        <dbReference type="Pfam" id="PF18765"/>
    </source>
</evidence>
<dbReference type="CDD" id="cd05403">
    <property type="entry name" value="NT_KNTase_like"/>
    <property type="match status" value="1"/>
</dbReference>
<dbReference type="GO" id="GO:0016740">
    <property type="term" value="F:transferase activity"/>
    <property type="evidence" value="ECO:0007669"/>
    <property type="project" value="UniProtKB-KW"/>
</dbReference>
<gene>
    <name evidence="2" type="ORF">EW093_01060</name>
</gene>
<evidence type="ECO:0000313" key="2">
    <source>
        <dbReference type="EMBL" id="QEN06322.1"/>
    </source>
</evidence>
<reference evidence="2 3" key="1">
    <citation type="submission" date="2019-02" db="EMBL/GenBank/DDBJ databases">
        <authorList>
            <person name="Fomenkov A."/>
            <person name="Dubinina G."/>
            <person name="Grabovich M."/>
            <person name="Vincze T."/>
            <person name="Roberts R.J."/>
        </authorList>
    </citation>
    <scope>NUCLEOTIDE SEQUENCE [LARGE SCALE GENOMIC DNA]</scope>
    <source>
        <strain evidence="2 3">P</strain>
    </source>
</reference>
<sequence>MKDTGLSVATINILVEAFSKYPEIDDVILYGSRAKGNYTSRSDIDLVVKGIISRHIISKILLDLDDSDILYSVDLQSYNDLKNQELIDHIDRVGIVLYKK</sequence>
<dbReference type="InterPro" id="IPR041633">
    <property type="entry name" value="Polbeta"/>
</dbReference>
<dbReference type="AlphaFoldDB" id="A0A5C1QJI0"/>
<name>A0A5C1QJI0_9SPIO</name>
<dbReference type="InterPro" id="IPR043519">
    <property type="entry name" value="NT_sf"/>
</dbReference>
<dbReference type="KEGG" id="sper:EW093_01060"/>
<dbReference type="Proteomes" id="UP000323824">
    <property type="component" value="Chromosome"/>
</dbReference>